<feature type="transmembrane region" description="Helical" evidence="7">
    <location>
        <begin position="124"/>
        <end position="144"/>
    </location>
</feature>
<evidence type="ECO:0000256" key="2">
    <source>
        <dbReference type="ARBA" id="ARBA00022448"/>
    </source>
</evidence>
<dbReference type="RefSeq" id="WP_103080132.1">
    <property type="nucleotide sequence ID" value="NZ_CP021850.1"/>
</dbReference>
<dbReference type="PROSITE" id="PS50928">
    <property type="entry name" value="ABC_TM1"/>
    <property type="match status" value="1"/>
</dbReference>
<feature type="transmembrane region" description="Helical" evidence="7">
    <location>
        <begin position="60"/>
        <end position="84"/>
    </location>
</feature>
<evidence type="ECO:0000256" key="1">
    <source>
        <dbReference type="ARBA" id="ARBA00004651"/>
    </source>
</evidence>
<evidence type="ECO:0000259" key="8">
    <source>
        <dbReference type="PROSITE" id="PS50928"/>
    </source>
</evidence>
<keyword evidence="3" id="KW-1003">Cell membrane</keyword>
<evidence type="ECO:0000313" key="9">
    <source>
        <dbReference type="EMBL" id="PNU01276.1"/>
    </source>
</evidence>
<dbReference type="Pfam" id="PF00528">
    <property type="entry name" value="BPD_transp_1"/>
    <property type="match status" value="1"/>
</dbReference>
<keyword evidence="4 7" id="KW-0812">Transmembrane</keyword>
<keyword evidence="6 7" id="KW-0472">Membrane</keyword>
<feature type="transmembrane region" description="Helical" evidence="7">
    <location>
        <begin position="96"/>
        <end position="118"/>
    </location>
</feature>
<keyword evidence="5 7" id="KW-1133">Transmembrane helix</keyword>
<dbReference type="InterPro" id="IPR000515">
    <property type="entry name" value="MetI-like"/>
</dbReference>
<keyword evidence="10" id="KW-1185">Reference proteome</keyword>
<dbReference type="KEGG" id="cthd:CDO33_11430"/>
<accession>A0A2K2FR65</accession>
<dbReference type="GO" id="GO:0055085">
    <property type="term" value="P:transmembrane transport"/>
    <property type="evidence" value="ECO:0007669"/>
    <property type="project" value="InterPro"/>
</dbReference>
<reference evidence="9 10" key="1">
    <citation type="submission" date="2017-06" db="EMBL/GenBank/DDBJ databases">
        <title>Investigating the central metabolism of Clostridium thermosuccinogenes.</title>
        <authorList>
            <person name="Koendjbiharie J.G."/>
            <person name="van Kranenburg R."/>
        </authorList>
    </citation>
    <scope>NUCLEOTIDE SEQUENCE [LARGE SCALE GENOMIC DNA]</scope>
    <source>
        <strain evidence="9 10">DSM 5806</strain>
    </source>
</reference>
<dbReference type="SUPFAM" id="SSF161098">
    <property type="entry name" value="MetI-like"/>
    <property type="match status" value="1"/>
</dbReference>
<proteinExistence type="inferred from homology"/>
<name>A0A2K2FR65_9CLOT</name>
<dbReference type="EMBL" id="NIOJ01000003">
    <property type="protein sequence ID" value="PNU01276.1"/>
    <property type="molecule type" value="Genomic_DNA"/>
</dbReference>
<dbReference type="InterPro" id="IPR035906">
    <property type="entry name" value="MetI-like_sf"/>
</dbReference>
<dbReference type="Gene3D" id="1.10.3720.10">
    <property type="entry name" value="MetI-like"/>
    <property type="match status" value="1"/>
</dbReference>
<evidence type="ECO:0000256" key="5">
    <source>
        <dbReference type="ARBA" id="ARBA00022989"/>
    </source>
</evidence>
<organism evidence="9 10">
    <name type="scientific">Clostridium thermosuccinogenes</name>
    <dbReference type="NCBI Taxonomy" id="84032"/>
    <lineage>
        <taxon>Bacteria</taxon>
        <taxon>Bacillati</taxon>
        <taxon>Bacillota</taxon>
        <taxon>Clostridia</taxon>
        <taxon>Eubacteriales</taxon>
        <taxon>Clostridiaceae</taxon>
        <taxon>Clostridium</taxon>
    </lineage>
</organism>
<protein>
    <submittedName>
        <fullName evidence="9">Nitrate ABC transporter permease</fullName>
    </submittedName>
</protein>
<comment type="subcellular location">
    <subcellularLocation>
        <location evidence="1 7">Cell membrane</location>
        <topology evidence="1 7">Multi-pass membrane protein</topology>
    </subcellularLocation>
</comment>
<keyword evidence="2 7" id="KW-0813">Transport</keyword>
<dbReference type="GO" id="GO:0005886">
    <property type="term" value="C:plasma membrane"/>
    <property type="evidence" value="ECO:0007669"/>
    <property type="project" value="UniProtKB-SubCell"/>
</dbReference>
<evidence type="ECO:0000256" key="7">
    <source>
        <dbReference type="RuleBase" id="RU363032"/>
    </source>
</evidence>
<dbReference type="PANTHER" id="PTHR30151">
    <property type="entry name" value="ALKANE SULFONATE ABC TRANSPORTER-RELATED, MEMBRANE SUBUNIT"/>
    <property type="match status" value="1"/>
</dbReference>
<dbReference type="PANTHER" id="PTHR30151:SF0">
    <property type="entry name" value="ABC TRANSPORTER PERMEASE PROTEIN MJ0413-RELATED"/>
    <property type="match status" value="1"/>
</dbReference>
<comment type="similarity">
    <text evidence="7">Belongs to the binding-protein-dependent transport system permease family.</text>
</comment>
<dbReference type="AlphaFoldDB" id="A0A2K2FR65"/>
<gene>
    <name evidence="9" type="ORF">CDQ84_02510</name>
</gene>
<feature type="domain" description="ABC transmembrane type-1" evidence="8">
    <location>
        <begin position="60"/>
        <end position="240"/>
    </location>
</feature>
<sequence>MIFITPGRQKIEKAISIFLALAIWQVGAMLLDNSLLLVTPAAVAKRLVSLLAEPDFLSSVGFSLVRIISGFLLALVAGSVLSVIAGRFRPAETLLWPYMTAIKTVPVASFIILCLIWLSSKNLSTFISFLMVLPIIYTNMLQGIKSTDRKLLEMAQLFRAGWLKKMKYIYIPHIKPYLLSACSVSIGLSWKSGIAAEVIGIPDGSIGEKLYEAKVYLSSGDLFAWTIVIVVLCIAFDKLFLLLLKKLFVRLEKS</sequence>
<dbReference type="Proteomes" id="UP000236151">
    <property type="component" value="Unassembled WGS sequence"/>
</dbReference>
<evidence type="ECO:0000256" key="3">
    <source>
        <dbReference type="ARBA" id="ARBA00022475"/>
    </source>
</evidence>
<evidence type="ECO:0000256" key="4">
    <source>
        <dbReference type="ARBA" id="ARBA00022692"/>
    </source>
</evidence>
<dbReference type="OrthoDB" id="308958at2"/>
<comment type="caution">
    <text evidence="9">The sequence shown here is derived from an EMBL/GenBank/DDBJ whole genome shotgun (WGS) entry which is preliminary data.</text>
</comment>
<evidence type="ECO:0000313" key="10">
    <source>
        <dbReference type="Proteomes" id="UP000236151"/>
    </source>
</evidence>
<feature type="transmembrane region" description="Helical" evidence="7">
    <location>
        <begin position="222"/>
        <end position="244"/>
    </location>
</feature>
<evidence type="ECO:0000256" key="6">
    <source>
        <dbReference type="ARBA" id="ARBA00023136"/>
    </source>
</evidence>